<dbReference type="InterPro" id="IPR019405">
    <property type="entry name" value="Lactonase_7-beta_prop"/>
</dbReference>
<dbReference type="SUPFAM" id="SSF51004">
    <property type="entry name" value="C-terminal (heme d1) domain of cytochrome cd1-nitrite reductase"/>
    <property type="match status" value="1"/>
</dbReference>
<proteinExistence type="inferred from homology"/>
<evidence type="ECO:0000313" key="2">
    <source>
        <dbReference type="EMBL" id="RSX50169.1"/>
    </source>
</evidence>
<dbReference type="PANTHER" id="PTHR30344">
    <property type="entry name" value="6-PHOSPHOGLUCONOLACTONASE-RELATED"/>
    <property type="match status" value="1"/>
</dbReference>
<reference evidence="2 3" key="1">
    <citation type="submission" date="2018-09" db="EMBL/GenBank/DDBJ databases">
        <title>Characterization of the phylogenetic diversity of five novel species belonging to the genus Bifidobacterium.</title>
        <authorList>
            <person name="Lugli G.A."/>
            <person name="Duranti S."/>
            <person name="Milani C."/>
        </authorList>
    </citation>
    <scope>NUCLEOTIDE SEQUENCE [LARGE SCALE GENOMIC DNA]</scope>
    <source>
        <strain evidence="2 3">2028B</strain>
    </source>
</reference>
<sequence length="384" mass="41031">MKIIDLLIGGYGALQGSNGKGIELCTLHANDGTPNDGTLHHKRLLSDVPSPSWLEWDCNSTTDTVYAVLENSRGLAALHIDGDHETRRLTPISHEDVPGDGPTHVAVAVDDNGRKHAITANYVSGSISVFPINEDGTLGSVSQTLQGNPEEGHGPLRAQEGPHAHWILPLPDGRLLSTDLGADRIYIHHWNDGVLTRTGMVRLDPGTGPRDMHLLPADDGSWRVSVVDEWGCTVTLMQPGDDCNGDPNSDADDFRILQTVDLAAAPADQAASLAFIPKSEYAERSASADKDGTDSADYAGMAYVGLRGSDRIVSLRWDGRTLTRVDSVSSGGGRPRHLCAVGQYLIAANETENHLTLFRVGERGVLTAVDDLPIGSPTAVLPLE</sequence>
<accession>A0A430FBG0</accession>
<organism evidence="2 3">
    <name type="scientific">Bifidobacterium callimiconis</name>
    <dbReference type="NCBI Taxonomy" id="2306973"/>
    <lineage>
        <taxon>Bacteria</taxon>
        <taxon>Bacillati</taxon>
        <taxon>Actinomycetota</taxon>
        <taxon>Actinomycetes</taxon>
        <taxon>Bifidobacteriales</taxon>
        <taxon>Bifidobacteriaceae</taxon>
        <taxon>Bifidobacterium</taxon>
    </lineage>
</organism>
<dbReference type="InterPro" id="IPR011048">
    <property type="entry name" value="Haem_d1_sf"/>
</dbReference>
<evidence type="ECO:0000313" key="3">
    <source>
        <dbReference type="Proteomes" id="UP000288607"/>
    </source>
</evidence>
<gene>
    <name evidence="2" type="ORF">D2E23_1717</name>
</gene>
<evidence type="ECO:0000256" key="1">
    <source>
        <dbReference type="ARBA" id="ARBA00005564"/>
    </source>
</evidence>
<dbReference type="Gene3D" id="2.130.10.10">
    <property type="entry name" value="YVTN repeat-like/Quinoprotein amine dehydrogenase"/>
    <property type="match status" value="1"/>
</dbReference>
<comment type="similarity">
    <text evidence="1">Belongs to the cycloisomerase 2 family.</text>
</comment>
<dbReference type="InterPro" id="IPR050282">
    <property type="entry name" value="Cycloisomerase_2"/>
</dbReference>
<dbReference type="Proteomes" id="UP000288607">
    <property type="component" value="Unassembled WGS sequence"/>
</dbReference>
<dbReference type="InterPro" id="IPR015943">
    <property type="entry name" value="WD40/YVTN_repeat-like_dom_sf"/>
</dbReference>
<keyword evidence="3" id="KW-1185">Reference proteome</keyword>
<dbReference type="PANTHER" id="PTHR30344:SF1">
    <property type="entry name" value="6-PHOSPHOGLUCONOLACTONASE"/>
    <property type="match status" value="1"/>
</dbReference>
<dbReference type="EMBL" id="QXGJ01000009">
    <property type="protein sequence ID" value="RSX50169.1"/>
    <property type="molecule type" value="Genomic_DNA"/>
</dbReference>
<dbReference type="GO" id="GO:0005829">
    <property type="term" value="C:cytosol"/>
    <property type="evidence" value="ECO:0007669"/>
    <property type="project" value="TreeGrafter"/>
</dbReference>
<dbReference type="AlphaFoldDB" id="A0A430FBG0"/>
<protein>
    <submittedName>
        <fullName evidence="2">Carboxy-cis,cis-muconate cyclase</fullName>
    </submittedName>
</protein>
<dbReference type="RefSeq" id="WP_164520755.1">
    <property type="nucleotide sequence ID" value="NZ_QXGJ01000009.1"/>
</dbReference>
<comment type="caution">
    <text evidence="2">The sequence shown here is derived from an EMBL/GenBank/DDBJ whole genome shotgun (WGS) entry which is preliminary data.</text>
</comment>
<name>A0A430FBG0_9BIFI</name>
<dbReference type="GO" id="GO:0017057">
    <property type="term" value="F:6-phosphogluconolactonase activity"/>
    <property type="evidence" value="ECO:0007669"/>
    <property type="project" value="TreeGrafter"/>
</dbReference>
<dbReference type="Pfam" id="PF10282">
    <property type="entry name" value="Lactonase"/>
    <property type="match status" value="1"/>
</dbReference>